<keyword evidence="2" id="KW-1185">Reference proteome</keyword>
<dbReference type="Proteomes" id="UP001419268">
    <property type="component" value="Unassembled WGS sequence"/>
</dbReference>
<dbReference type="EMBL" id="JBBNAG010000002">
    <property type="protein sequence ID" value="KAK9158998.1"/>
    <property type="molecule type" value="Genomic_DNA"/>
</dbReference>
<reference evidence="1 2" key="1">
    <citation type="submission" date="2024-01" db="EMBL/GenBank/DDBJ databases">
        <title>Genome assemblies of Stephania.</title>
        <authorList>
            <person name="Yang L."/>
        </authorList>
    </citation>
    <scope>NUCLEOTIDE SEQUENCE [LARGE SCALE GENOMIC DNA]</scope>
    <source>
        <strain evidence="1">JXDWG</strain>
        <tissue evidence="1">Leaf</tissue>
    </source>
</reference>
<proteinExistence type="predicted"/>
<accession>A0AAP0KUI9</accession>
<dbReference type="AlphaFoldDB" id="A0AAP0KUI9"/>
<name>A0AAP0KUI9_9MAGN</name>
<protein>
    <submittedName>
        <fullName evidence="1">Uncharacterized protein</fullName>
    </submittedName>
</protein>
<sequence length="53" mass="6371">MWTHAVRTDDDNQTKRFFHHVLIGMHLCHPYNKDKLSFHVCSNQTTYHMQGSR</sequence>
<evidence type="ECO:0000313" key="1">
    <source>
        <dbReference type="EMBL" id="KAK9158998.1"/>
    </source>
</evidence>
<comment type="caution">
    <text evidence="1">The sequence shown here is derived from an EMBL/GenBank/DDBJ whole genome shotgun (WGS) entry which is preliminary data.</text>
</comment>
<evidence type="ECO:0000313" key="2">
    <source>
        <dbReference type="Proteomes" id="UP001419268"/>
    </source>
</evidence>
<gene>
    <name evidence="1" type="ORF">Scep_005572</name>
</gene>
<organism evidence="1 2">
    <name type="scientific">Stephania cephalantha</name>
    <dbReference type="NCBI Taxonomy" id="152367"/>
    <lineage>
        <taxon>Eukaryota</taxon>
        <taxon>Viridiplantae</taxon>
        <taxon>Streptophyta</taxon>
        <taxon>Embryophyta</taxon>
        <taxon>Tracheophyta</taxon>
        <taxon>Spermatophyta</taxon>
        <taxon>Magnoliopsida</taxon>
        <taxon>Ranunculales</taxon>
        <taxon>Menispermaceae</taxon>
        <taxon>Menispermoideae</taxon>
        <taxon>Cissampelideae</taxon>
        <taxon>Stephania</taxon>
    </lineage>
</organism>